<evidence type="ECO:0008006" key="4">
    <source>
        <dbReference type="Google" id="ProtNLM"/>
    </source>
</evidence>
<evidence type="ECO:0000313" key="2">
    <source>
        <dbReference type="EMBL" id="GAA4635971.1"/>
    </source>
</evidence>
<evidence type="ECO:0000256" key="1">
    <source>
        <dbReference type="SAM" id="MobiDB-lite"/>
    </source>
</evidence>
<feature type="compositionally biased region" description="Gly residues" evidence="1">
    <location>
        <begin position="206"/>
        <end position="230"/>
    </location>
</feature>
<organism evidence="2 3">
    <name type="scientific">Actinoallomurus vinaceus</name>
    <dbReference type="NCBI Taxonomy" id="1080074"/>
    <lineage>
        <taxon>Bacteria</taxon>
        <taxon>Bacillati</taxon>
        <taxon>Actinomycetota</taxon>
        <taxon>Actinomycetes</taxon>
        <taxon>Streptosporangiales</taxon>
        <taxon>Thermomonosporaceae</taxon>
        <taxon>Actinoallomurus</taxon>
    </lineage>
</organism>
<feature type="compositionally biased region" description="Acidic residues" evidence="1">
    <location>
        <begin position="398"/>
        <end position="411"/>
    </location>
</feature>
<reference evidence="3" key="1">
    <citation type="journal article" date="2019" name="Int. J. Syst. Evol. Microbiol.">
        <title>The Global Catalogue of Microorganisms (GCM) 10K type strain sequencing project: providing services to taxonomists for standard genome sequencing and annotation.</title>
        <authorList>
            <consortium name="The Broad Institute Genomics Platform"/>
            <consortium name="The Broad Institute Genome Sequencing Center for Infectious Disease"/>
            <person name="Wu L."/>
            <person name="Ma J."/>
        </authorList>
    </citation>
    <scope>NUCLEOTIDE SEQUENCE [LARGE SCALE GENOMIC DNA]</scope>
    <source>
        <strain evidence="3">JCM 17939</strain>
    </source>
</reference>
<protein>
    <recommendedName>
        <fullName evidence="4">PPE family domain-containing protein</fullName>
    </recommendedName>
</protein>
<comment type="caution">
    <text evidence="2">The sequence shown here is derived from an EMBL/GenBank/DDBJ whole genome shotgun (WGS) entry which is preliminary data.</text>
</comment>
<feature type="compositionally biased region" description="Gly residues" evidence="1">
    <location>
        <begin position="287"/>
        <end position="298"/>
    </location>
</feature>
<gene>
    <name evidence="2" type="ORF">GCM10023196_083770</name>
</gene>
<feature type="compositionally biased region" description="Polar residues" evidence="1">
    <location>
        <begin position="243"/>
        <end position="258"/>
    </location>
</feature>
<feature type="region of interest" description="Disordered" evidence="1">
    <location>
        <begin position="194"/>
        <end position="411"/>
    </location>
</feature>
<proteinExistence type="predicted"/>
<dbReference type="EMBL" id="BAABHK010000016">
    <property type="protein sequence ID" value="GAA4635971.1"/>
    <property type="molecule type" value="Genomic_DNA"/>
</dbReference>
<sequence>MPSEVTSAGVQAAAPRVGDVQYGAQTIENWAKATRPGRVAASGKAFNNFGEGLHESLELLYRTAQDLAEVWGGEPSATAAQTQLQQLYVSAKEIGEASKRVGGALRQHGEADLPKLKAYFSSSEWTQIKNNSTPVQITGVRPGPGGSLAPQYGMGSADEAAANKLGEHNGTISAAYTTIPKWYSVTLPVAWDRGGHSNVPTHGPTSPGGGAPSGSPRLGGGGGKLPGGGSLPHPHVPKMPTPSDGTVPSANGNGTQLSGLQPGGGTPMPPGLPSGPTLDPGIARGPLSGGAGPGGGVFSPGVPGPGYSSGPGVVPPVGGRGIGGAESAAEAETAAARNLQRGAAGQVGMVPSGGAAGDKKERQRTTWMSEDEETWQPSDIPEVPGLISRPPATRKAEPDEDLDFYEEELDL</sequence>
<accession>A0ABP8UNH1</accession>
<keyword evidence="3" id="KW-1185">Reference proteome</keyword>
<feature type="compositionally biased region" description="Low complexity" evidence="1">
    <location>
        <begin position="325"/>
        <end position="336"/>
    </location>
</feature>
<feature type="compositionally biased region" description="Low complexity" evidence="1">
    <location>
        <begin position="299"/>
        <end position="317"/>
    </location>
</feature>
<dbReference type="Proteomes" id="UP001501442">
    <property type="component" value="Unassembled WGS sequence"/>
</dbReference>
<evidence type="ECO:0000313" key="3">
    <source>
        <dbReference type="Proteomes" id="UP001501442"/>
    </source>
</evidence>
<name>A0ABP8UNH1_9ACTN</name>